<evidence type="ECO:0000313" key="1">
    <source>
        <dbReference type="EMBL" id="MBA8822757.1"/>
    </source>
</evidence>
<protein>
    <submittedName>
        <fullName evidence="1">Uncharacterized protein</fullName>
    </submittedName>
</protein>
<proteinExistence type="predicted"/>
<organism evidence="1 2">
    <name type="scientific">Halosaccharopolyspora lacisalsi</name>
    <dbReference type="NCBI Taxonomy" id="1000566"/>
    <lineage>
        <taxon>Bacteria</taxon>
        <taxon>Bacillati</taxon>
        <taxon>Actinomycetota</taxon>
        <taxon>Actinomycetes</taxon>
        <taxon>Pseudonocardiales</taxon>
        <taxon>Pseudonocardiaceae</taxon>
        <taxon>Halosaccharopolyspora</taxon>
    </lineage>
</organism>
<keyword evidence="2" id="KW-1185">Reference proteome</keyword>
<evidence type="ECO:0000313" key="2">
    <source>
        <dbReference type="Proteomes" id="UP000569329"/>
    </source>
</evidence>
<comment type="caution">
    <text evidence="1">The sequence shown here is derived from an EMBL/GenBank/DDBJ whole genome shotgun (WGS) entry which is preliminary data.</text>
</comment>
<sequence length="51" mass="6056">MVELHKGHRWGRLVCPGCGEQMPIYCTPQVPELHAFRLDKFRKQHRSPKEQ</sequence>
<name>A0A839DTN1_9PSEU</name>
<reference evidence="1 2" key="1">
    <citation type="submission" date="2020-07" db="EMBL/GenBank/DDBJ databases">
        <title>Sequencing the genomes of 1000 actinobacteria strains.</title>
        <authorList>
            <person name="Klenk H.-P."/>
        </authorList>
    </citation>
    <scope>NUCLEOTIDE SEQUENCE [LARGE SCALE GENOMIC DNA]</scope>
    <source>
        <strain evidence="1 2">DSM 45975</strain>
    </source>
</reference>
<dbReference type="AlphaFoldDB" id="A0A839DTN1"/>
<dbReference type="EMBL" id="JACGWZ010000001">
    <property type="protein sequence ID" value="MBA8822757.1"/>
    <property type="molecule type" value="Genomic_DNA"/>
</dbReference>
<dbReference type="Proteomes" id="UP000569329">
    <property type="component" value="Unassembled WGS sequence"/>
</dbReference>
<accession>A0A839DTN1</accession>
<gene>
    <name evidence="1" type="ORF">FHX42_000086</name>
</gene>